<name>A0A6A3IIG8_9STRA</name>
<protein>
    <submittedName>
        <fullName evidence="2">Uncharacterized protein</fullName>
    </submittedName>
</protein>
<feature type="compositionally biased region" description="Acidic residues" evidence="1">
    <location>
        <begin position="66"/>
        <end position="151"/>
    </location>
</feature>
<evidence type="ECO:0000313" key="3">
    <source>
        <dbReference type="Proteomes" id="UP000435112"/>
    </source>
</evidence>
<reference evidence="2 3" key="1">
    <citation type="submission" date="2018-09" db="EMBL/GenBank/DDBJ databases">
        <title>Genomic investigation of the strawberry pathogen Phytophthora fragariae indicates pathogenicity is determined by transcriptional variation in three key races.</title>
        <authorList>
            <person name="Adams T.M."/>
            <person name="Armitage A.D."/>
            <person name="Sobczyk M.K."/>
            <person name="Bates H.J."/>
            <person name="Dunwell J.M."/>
            <person name="Nellist C.F."/>
            <person name="Harrison R.J."/>
        </authorList>
    </citation>
    <scope>NUCLEOTIDE SEQUENCE [LARGE SCALE GENOMIC DNA]</scope>
    <source>
        <strain evidence="2 3">SCRP324</strain>
    </source>
</reference>
<organism evidence="2 3">
    <name type="scientific">Phytophthora rubi</name>
    <dbReference type="NCBI Taxonomy" id="129364"/>
    <lineage>
        <taxon>Eukaryota</taxon>
        <taxon>Sar</taxon>
        <taxon>Stramenopiles</taxon>
        <taxon>Oomycota</taxon>
        <taxon>Peronosporomycetes</taxon>
        <taxon>Peronosporales</taxon>
        <taxon>Peronosporaceae</taxon>
        <taxon>Phytophthora</taxon>
    </lineage>
</organism>
<sequence>MARTHKTAHIKAQMAERARQEEEARRKVVCARTRSQRSQALQDARDSRASQFGPHATTEGAASTGDDADEEEDEKEVEEEEEVVEEEDADEEEDEQDDEDAEEEEDEDDEEEEEDDGDEEDAEEEEDDGDEEDAEDEEDDGDEEVEEDEEEGAQKKKKKKGTTKDRQHQGKKRTVSDVEDEDLVHVPAFKAQHDSWSLLDVSLQEYMEATRQKIVIAEVIHVGRRNADLRKQVRFQGLQDSEIPLVPDKWEPYQRKEEDVAQAPPNGVSVSDAGSSRHAPMWNVGHRHEARSLQP</sequence>
<gene>
    <name evidence="2" type="ORF">PR002_g23720</name>
</gene>
<comment type="caution">
    <text evidence="2">The sequence shown here is derived from an EMBL/GenBank/DDBJ whole genome shotgun (WGS) entry which is preliminary data.</text>
</comment>
<evidence type="ECO:0000313" key="2">
    <source>
        <dbReference type="EMBL" id="KAE8981777.1"/>
    </source>
</evidence>
<accession>A0A6A3IIG8</accession>
<dbReference type="Proteomes" id="UP000435112">
    <property type="component" value="Unassembled WGS sequence"/>
</dbReference>
<dbReference type="EMBL" id="QXFU01002765">
    <property type="protein sequence ID" value="KAE8981777.1"/>
    <property type="molecule type" value="Genomic_DNA"/>
</dbReference>
<proteinExistence type="predicted"/>
<feature type="region of interest" description="Disordered" evidence="1">
    <location>
        <begin position="1"/>
        <end position="180"/>
    </location>
</feature>
<evidence type="ECO:0000256" key="1">
    <source>
        <dbReference type="SAM" id="MobiDB-lite"/>
    </source>
</evidence>
<feature type="compositionally biased region" description="Basic and acidic residues" evidence="1">
    <location>
        <begin position="286"/>
        <end position="295"/>
    </location>
</feature>
<dbReference type="AlphaFoldDB" id="A0A6A3IIG8"/>
<dbReference type="OrthoDB" id="90859at2759"/>
<feature type="compositionally biased region" description="Basic and acidic residues" evidence="1">
    <location>
        <begin position="14"/>
        <end position="26"/>
    </location>
</feature>
<feature type="region of interest" description="Disordered" evidence="1">
    <location>
        <begin position="255"/>
        <end position="295"/>
    </location>
</feature>